<keyword evidence="2" id="KW-1185">Reference proteome</keyword>
<dbReference type="AlphaFoldDB" id="A0A386ZLX8"/>
<evidence type="ECO:0000313" key="2">
    <source>
        <dbReference type="Proteomes" id="UP000267164"/>
    </source>
</evidence>
<dbReference type="EMBL" id="CP032568">
    <property type="protein sequence ID" value="AYF78313.1"/>
    <property type="molecule type" value="Genomic_DNA"/>
</dbReference>
<organism evidence="1 2">
    <name type="scientific">Nocardia yunnanensis</name>
    <dbReference type="NCBI Taxonomy" id="2382165"/>
    <lineage>
        <taxon>Bacteria</taxon>
        <taxon>Bacillati</taxon>
        <taxon>Actinomycetota</taxon>
        <taxon>Actinomycetes</taxon>
        <taxon>Mycobacteriales</taxon>
        <taxon>Nocardiaceae</taxon>
        <taxon>Nocardia</taxon>
    </lineage>
</organism>
<name>A0A386ZLX8_9NOCA</name>
<dbReference type="Proteomes" id="UP000267164">
    <property type="component" value="Chromosome"/>
</dbReference>
<reference evidence="1 2" key="1">
    <citation type="submission" date="2018-09" db="EMBL/GenBank/DDBJ databases">
        <title>Nocardia yunnanensis sp. nov., an actinomycete isolated from a soil sample.</title>
        <authorList>
            <person name="Zhang J."/>
        </authorList>
    </citation>
    <scope>NUCLEOTIDE SEQUENCE [LARGE SCALE GENOMIC DNA]</scope>
    <source>
        <strain evidence="1 2">CFHS0054</strain>
    </source>
</reference>
<accession>A0A386ZLX8</accession>
<evidence type="ECO:0000313" key="1">
    <source>
        <dbReference type="EMBL" id="AYF78313.1"/>
    </source>
</evidence>
<protein>
    <submittedName>
        <fullName evidence="1">Uncharacterized protein</fullName>
    </submittedName>
</protein>
<dbReference type="OrthoDB" id="9914475at2"/>
<gene>
    <name evidence="1" type="ORF">D7D52_35845</name>
</gene>
<dbReference type="KEGG" id="nyu:D7D52_35845"/>
<proteinExistence type="predicted"/>
<dbReference type="RefSeq" id="WP_120743396.1">
    <property type="nucleotide sequence ID" value="NZ_CP032568.1"/>
</dbReference>
<sequence length="132" mass="14584">MTSTDTPDLPQDQILVWVSCGEGTVSVTGRLVARHFAVTPKLTADGTIRPFGLNLIHVPTGLRIPALGFPCRDQLRELAEKLAMLPIDWAAAEPGTFGPNKRQLIDQTMDSWERGRRHHVCKTEADKGGEQR</sequence>